<keyword evidence="3" id="KW-1003">Cell membrane</keyword>
<dbReference type="Gene3D" id="3.40.50.2000">
    <property type="entry name" value="Glycogen Phosphorylase B"/>
    <property type="match status" value="2"/>
</dbReference>
<dbReference type="AlphaFoldDB" id="A0A9X4R3W0"/>
<name>A0A9X4R3W0_9STAP</name>
<evidence type="ECO:0000313" key="8">
    <source>
        <dbReference type="Proteomes" id="UP001152302"/>
    </source>
</evidence>
<organism evidence="7 8">
    <name type="scientific">Staphylococcus equorum</name>
    <dbReference type="NCBI Taxonomy" id="246432"/>
    <lineage>
        <taxon>Bacteria</taxon>
        <taxon>Bacillati</taxon>
        <taxon>Bacillota</taxon>
        <taxon>Bacilli</taxon>
        <taxon>Bacillales</taxon>
        <taxon>Staphylococcaceae</taxon>
        <taxon>Staphylococcus</taxon>
    </lineage>
</organism>
<evidence type="ECO:0000256" key="5">
    <source>
        <dbReference type="ARBA" id="ARBA00022944"/>
    </source>
</evidence>
<dbReference type="PANTHER" id="PTHR37316:SF3">
    <property type="entry name" value="TEICHOIC ACID GLYCEROL-PHOSPHATE TRANSFERASE"/>
    <property type="match status" value="1"/>
</dbReference>
<evidence type="ECO:0000256" key="3">
    <source>
        <dbReference type="ARBA" id="ARBA00022475"/>
    </source>
</evidence>
<keyword evidence="5" id="KW-0777">Teichoic acid biosynthesis</keyword>
<dbReference type="Proteomes" id="UP001152302">
    <property type="component" value="Unassembled WGS sequence"/>
</dbReference>
<dbReference type="InterPro" id="IPR051612">
    <property type="entry name" value="Teichoic_Acid_Biosynth"/>
</dbReference>
<dbReference type="PANTHER" id="PTHR37316">
    <property type="entry name" value="TEICHOIC ACID GLYCEROL-PHOSPHATE PRIMASE"/>
    <property type="match status" value="1"/>
</dbReference>
<dbReference type="InterPro" id="IPR043148">
    <property type="entry name" value="TagF_C"/>
</dbReference>
<dbReference type="Pfam" id="PF04464">
    <property type="entry name" value="Glyphos_transf"/>
    <property type="match status" value="1"/>
</dbReference>
<gene>
    <name evidence="7" type="ORF">M4L21_08675</name>
</gene>
<proteinExistence type="inferred from homology"/>
<dbReference type="InterPro" id="IPR007554">
    <property type="entry name" value="Glycerophosphate_synth"/>
</dbReference>
<comment type="subcellular location">
    <subcellularLocation>
        <location evidence="1">Cell membrane</location>
        <topology evidence="1">Peripheral membrane protein</topology>
    </subcellularLocation>
</comment>
<dbReference type="EMBL" id="JAMBPX010000005">
    <property type="protein sequence ID" value="MDG0859393.1"/>
    <property type="molecule type" value="Genomic_DNA"/>
</dbReference>
<accession>A0A9X4R3W0</accession>
<dbReference type="Gene3D" id="3.40.50.11820">
    <property type="match status" value="1"/>
</dbReference>
<evidence type="ECO:0000256" key="4">
    <source>
        <dbReference type="ARBA" id="ARBA00022679"/>
    </source>
</evidence>
<comment type="caution">
    <text evidence="7">The sequence shown here is derived from an EMBL/GenBank/DDBJ whole genome shotgun (WGS) entry which is preliminary data.</text>
</comment>
<keyword evidence="4" id="KW-0808">Transferase</keyword>
<comment type="similarity">
    <text evidence="2">Belongs to the CDP-glycerol glycerophosphotransferase family.</text>
</comment>
<sequence length="788" mass="92801">MKGEVMNINILGHNIFAKGGTSRSNINLIKSFLENGHHINYFNKLDFKDDEITRLIIHENIDNTNLNILKFDKIDDIAYGDLLIITREELFVCAKDVKNKNQDIKIIGEIHGPLEYIDETLDLSLDVIDSIRVSTEGIKNKFINKYNYESVFYQYVNAEHIDIKEKPINTKRNLLIKARFEDSIKDISYVIKLMNYIVKNTNKNDIQLYIIGYGPSEVLYKNLVKYYNLQSNVHINEKEPFNYIYISSSPYETLGYSILETIAHGNRALVYPGNDNVLQDVYSKYYAVRFLEKNIIEDSEILISLIDSKYTQQERDIDFDNLNKEFIDSEYSEKYIANFNQVIKGHSLAIKNYKGKYTFKPKNKIEKLNSGKILYKKLKEKPFLSRIFKNEFFFRGFKNYYKKRKENLNKKILDNITPQENKVFIESFHGNNFSGDPKYIALSIQKHYNEKEIFVSSSNSLVDIEIRNCGFIPIRFGTQNYIEKFRNCKYIFMNGNSWDKVYKHNNQVFIQTWHGFPLKKMVNDLSDETEKTTQVMQFKPRMMKWDYLITSSNTNTMLLKSAFPLKENPNLNILQHGAPRNEYLIENNNYEERKRLQRKYLFTVNDDKKYVLFCPTWRKDEREHLTSIDLKKLLSYLPEEYEIIIKLHPNEGMLRSKYNDLDARIHCFYNEFVDIQELYILCESMITDYSSTIFDFAHLNKPILLLQEDAEGYQKDIGFYFDIFELGNFPIASLDEYKLGLQIKSISHIDYSTLINRLMTNDKIGSGQNILAEVFSDSTGITDNQSEK</sequence>
<dbReference type="Gene3D" id="3.40.50.12580">
    <property type="match status" value="1"/>
</dbReference>
<reference evidence="7" key="1">
    <citation type="submission" date="2022-05" db="EMBL/GenBank/DDBJ databases">
        <title>Comparative genomics of Staphylococcus equorum isolates.</title>
        <authorList>
            <person name="Luelf R.H."/>
        </authorList>
    </citation>
    <scope>NUCLEOTIDE SEQUENCE</scope>
    <source>
        <strain evidence="7">TMW 2.2343</strain>
    </source>
</reference>
<evidence type="ECO:0000256" key="2">
    <source>
        <dbReference type="ARBA" id="ARBA00010488"/>
    </source>
</evidence>
<dbReference type="GO" id="GO:0005886">
    <property type="term" value="C:plasma membrane"/>
    <property type="evidence" value="ECO:0007669"/>
    <property type="project" value="UniProtKB-SubCell"/>
</dbReference>
<dbReference type="GO" id="GO:0019350">
    <property type="term" value="P:teichoic acid biosynthetic process"/>
    <property type="evidence" value="ECO:0007669"/>
    <property type="project" value="UniProtKB-KW"/>
</dbReference>
<dbReference type="SUPFAM" id="SSF53756">
    <property type="entry name" value="UDP-Glycosyltransferase/glycogen phosphorylase"/>
    <property type="match status" value="2"/>
</dbReference>
<protein>
    <submittedName>
        <fullName evidence="7">CDP-glycerol glycerophosphotransferase family protein</fullName>
    </submittedName>
</protein>
<dbReference type="GO" id="GO:0047355">
    <property type="term" value="F:CDP-glycerol glycerophosphotransferase activity"/>
    <property type="evidence" value="ECO:0007669"/>
    <property type="project" value="InterPro"/>
</dbReference>
<evidence type="ECO:0000256" key="6">
    <source>
        <dbReference type="ARBA" id="ARBA00023136"/>
    </source>
</evidence>
<keyword evidence="6" id="KW-0472">Membrane</keyword>
<evidence type="ECO:0000313" key="7">
    <source>
        <dbReference type="EMBL" id="MDG0859393.1"/>
    </source>
</evidence>
<dbReference type="InterPro" id="IPR043149">
    <property type="entry name" value="TagF_N"/>
</dbReference>
<evidence type="ECO:0000256" key="1">
    <source>
        <dbReference type="ARBA" id="ARBA00004202"/>
    </source>
</evidence>